<keyword evidence="3" id="KW-1185">Reference proteome</keyword>
<name>A0AAD5ULC5_9FUNG</name>
<dbReference type="PANTHER" id="PTHR38688:SF1">
    <property type="entry name" value="FAD_NAD(P)-BINDING DOMAIN-CONTAINING PROTEIN"/>
    <property type="match status" value="1"/>
</dbReference>
<gene>
    <name evidence="2" type="ORF">HK103_002941</name>
</gene>
<sequence length="348" mass="38966">MTKKINSWTVVGSGPAGITAIGVLLENKANDIYWIDPEFKVGDLSQYPKIPGNTIISLLNDRFFGACSSFEYDKFKKPFQVLEYDGDRYCYMQPVISTFQTITDQFKDIVETIKDTVVELQYQDGIWSIKTSGSTLYSKGVVLATGSVPSVPKLPYELDSSLREISLKDSLDADYLKQILDPKHSKVAVYGSSHSAILALEYLTFLGIETVNVYKSSSEILFAENRPEGYVNWFTGLKGAAAEWAKRNIVESLHPKLTRVCLDQSQDSLKTCTHYVYCCGFVQRPINVVGYEYPLKYDQKGLIGPNLYGVGIGFPPIEIDLLGKREEAIGFVLFLDHLRANLPKDISQ</sequence>
<dbReference type="GO" id="GO:0016491">
    <property type="term" value="F:oxidoreductase activity"/>
    <property type="evidence" value="ECO:0007669"/>
    <property type="project" value="InterPro"/>
</dbReference>
<dbReference type="Pfam" id="PF07992">
    <property type="entry name" value="Pyr_redox_2"/>
    <property type="match status" value="1"/>
</dbReference>
<evidence type="ECO:0000313" key="3">
    <source>
        <dbReference type="Proteomes" id="UP001210925"/>
    </source>
</evidence>
<dbReference type="SUPFAM" id="SSF51905">
    <property type="entry name" value="FAD/NAD(P)-binding domain"/>
    <property type="match status" value="1"/>
</dbReference>
<proteinExistence type="predicted"/>
<dbReference type="AlphaFoldDB" id="A0AAD5ULC5"/>
<dbReference type="EMBL" id="JADGKB010000021">
    <property type="protein sequence ID" value="KAJ3259054.1"/>
    <property type="molecule type" value="Genomic_DNA"/>
</dbReference>
<comment type="caution">
    <text evidence="2">The sequence shown here is derived from an EMBL/GenBank/DDBJ whole genome shotgun (WGS) entry which is preliminary data.</text>
</comment>
<organism evidence="2 3">
    <name type="scientific">Boothiomyces macroporosus</name>
    <dbReference type="NCBI Taxonomy" id="261099"/>
    <lineage>
        <taxon>Eukaryota</taxon>
        <taxon>Fungi</taxon>
        <taxon>Fungi incertae sedis</taxon>
        <taxon>Chytridiomycota</taxon>
        <taxon>Chytridiomycota incertae sedis</taxon>
        <taxon>Chytridiomycetes</taxon>
        <taxon>Rhizophydiales</taxon>
        <taxon>Terramycetaceae</taxon>
        <taxon>Boothiomyces</taxon>
    </lineage>
</organism>
<dbReference type="InterPro" id="IPR036188">
    <property type="entry name" value="FAD/NAD-bd_sf"/>
</dbReference>
<dbReference type="Gene3D" id="3.50.50.60">
    <property type="entry name" value="FAD/NAD(P)-binding domain"/>
    <property type="match status" value="2"/>
</dbReference>
<dbReference type="PANTHER" id="PTHR38688">
    <property type="entry name" value="PYR_REDOX_2 DOMAIN-CONTAINING PROTEIN"/>
    <property type="match status" value="1"/>
</dbReference>
<evidence type="ECO:0000313" key="2">
    <source>
        <dbReference type="EMBL" id="KAJ3259054.1"/>
    </source>
</evidence>
<dbReference type="Proteomes" id="UP001210925">
    <property type="component" value="Unassembled WGS sequence"/>
</dbReference>
<reference evidence="2" key="1">
    <citation type="submission" date="2020-05" db="EMBL/GenBank/DDBJ databases">
        <title>Phylogenomic resolution of chytrid fungi.</title>
        <authorList>
            <person name="Stajich J.E."/>
            <person name="Amses K."/>
            <person name="Simmons R."/>
            <person name="Seto K."/>
            <person name="Myers J."/>
            <person name="Bonds A."/>
            <person name="Quandt C.A."/>
            <person name="Barry K."/>
            <person name="Liu P."/>
            <person name="Grigoriev I."/>
            <person name="Longcore J.E."/>
            <person name="James T.Y."/>
        </authorList>
    </citation>
    <scope>NUCLEOTIDE SEQUENCE</scope>
    <source>
        <strain evidence="2">PLAUS21</strain>
    </source>
</reference>
<dbReference type="InterPro" id="IPR053275">
    <property type="entry name" value="Agnestin_monoxygenase"/>
</dbReference>
<feature type="domain" description="FAD/NAD(P)-binding" evidence="1">
    <location>
        <begin position="9"/>
        <end position="220"/>
    </location>
</feature>
<evidence type="ECO:0000259" key="1">
    <source>
        <dbReference type="Pfam" id="PF07992"/>
    </source>
</evidence>
<protein>
    <recommendedName>
        <fullName evidence="1">FAD/NAD(P)-binding domain-containing protein</fullName>
    </recommendedName>
</protein>
<accession>A0AAD5ULC5</accession>
<dbReference type="InterPro" id="IPR023753">
    <property type="entry name" value="FAD/NAD-binding_dom"/>
</dbReference>